<dbReference type="GeneID" id="64218944"/>
<name>A0A2L1UE38_9BACL</name>
<dbReference type="Proteomes" id="UP000239833">
    <property type="component" value="Chromosome"/>
</dbReference>
<dbReference type="AlphaFoldDB" id="A0A2L1UE38"/>
<evidence type="ECO:0000313" key="1">
    <source>
        <dbReference type="EMBL" id="AVF26397.1"/>
    </source>
</evidence>
<dbReference type="EMBL" id="CP019655">
    <property type="protein sequence ID" value="AVF26397.1"/>
    <property type="molecule type" value="Genomic_DNA"/>
</dbReference>
<evidence type="ECO:0000313" key="2">
    <source>
        <dbReference type="Proteomes" id="UP000239833"/>
    </source>
</evidence>
<gene>
    <name evidence="1" type="ORF">ERICIII_02236</name>
</gene>
<reference evidence="2" key="1">
    <citation type="submission" date="2017-02" db="EMBL/GenBank/DDBJ databases">
        <title>Delineation of Paenibacillus larvae strains originating from foulbrood outbreaks.</title>
        <authorList>
            <person name="Beims H."/>
            <person name="Bunk B."/>
            <person name="Sproeer C."/>
            <person name="Mohr K.I."/>
            <person name="Pradella S."/>
            <person name="Guenther G."/>
            <person name="Rohde M."/>
            <person name="von der Ohe W."/>
            <person name="Steinert M."/>
        </authorList>
    </citation>
    <scope>NUCLEOTIDE SEQUENCE [LARGE SCALE GENOMIC DNA]</scope>
    <source>
        <strain evidence="2">Eric_III</strain>
    </source>
</reference>
<proteinExistence type="predicted"/>
<dbReference type="RefSeq" id="WP_077995236.1">
    <property type="nucleotide sequence ID" value="NZ_CP019655.1"/>
</dbReference>
<organism evidence="1 2">
    <name type="scientific">Paenibacillus larvae subsp. larvae</name>
    <dbReference type="NCBI Taxonomy" id="147375"/>
    <lineage>
        <taxon>Bacteria</taxon>
        <taxon>Bacillati</taxon>
        <taxon>Bacillota</taxon>
        <taxon>Bacilli</taxon>
        <taxon>Bacillales</taxon>
        <taxon>Paenibacillaceae</taxon>
        <taxon>Paenibacillus</taxon>
    </lineage>
</organism>
<accession>A0A2L1UE38</accession>
<sequence>MARKQIWMNPPLEKLAEKCGKANGREGKFSARLGDVVERFDILMKLTPVPELTDVEKMILGEVVCGSALSPVTVKYMPESIMDAATGTEEERMTLRDKVITWSAAERIAAIESLGV</sequence>
<protein>
    <submittedName>
        <fullName evidence="1">Phage protein</fullName>
    </submittedName>
</protein>